<dbReference type="Pfam" id="PF00188">
    <property type="entry name" value="CAP"/>
    <property type="match status" value="1"/>
</dbReference>
<sequence>MPSAMGRLRAATLAVLTLVCALASETTVKADEGGKCSDAQETYDTANGYRSLHGAPPMAWSISLAASSQAYAETLAAQGCPLIHAKPLAFGENLMQASMYVISSPKPNNLRCADAVNGWYSQVMFYNFTTPTPYWTNKGRGVFHFSQVVWRSSTAFGCGVAGQEMPVASIDVWPPQNKTGSH</sequence>
<name>A0A150GQF8_GONPE</name>
<dbReference type="EMBL" id="LSYV01000011">
    <property type="protein sequence ID" value="KXZ52013.1"/>
    <property type="molecule type" value="Genomic_DNA"/>
</dbReference>
<evidence type="ECO:0000256" key="1">
    <source>
        <dbReference type="SAM" id="SignalP"/>
    </source>
</evidence>
<accession>A0A150GQF8</accession>
<proteinExistence type="predicted"/>
<dbReference type="PRINTS" id="PR00837">
    <property type="entry name" value="V5TPXLIKE"/>
</dbReference>
<gene>
    <name evidence="3" type="ORF">GPECTOR_10g1035</name>
</gene>
<dbReference type="SMART" id="SM00198">
    <property type="entry name" value="SCP"/>
    <property type="match status" value="1"/>
</dbReference>
<dbReference type="Proteomes" id="UP000075714">
    <property type="component" value="Unassembled WGS sequence"/>
</dbReference>
<dbReference type="PANTHER" id="PTHR10334">
    <property type="entry name" value="CYSTEINE-RICH SECRETORY PROTEIN-RELATED"/>
    <property type="match status" value="1"/>
</dbReference>
<dbReference type="SUPFAM" id="SSF55797">
    <property type="entry name" value="PR-1-like"/>
    <property type="match status" value="1"/>
</dbReference>
<dbReference type="InterPro" id="IPR035940">
    <property type="entry name" value="CAP_sf"/>
</dbReference>
<dbReference type="InterPro" id="IPR014044">
    <property type="entry name" value="CAP_dom"/>
</dbReference>
<evidence type="ECO:0000313" key="3">
    <source>
        <dbReference type="EMBL" id="KXZ52013.1"/>
    </source>
</evidence>
<comment type="caution">
    <text evidence="3">The sequence shown here is derived from an EMBL/GenBank/DDBJ whole genome shotgun (WGS) entry which is preliminary data.</text>
</comment>
<dbReference type="AlphaFoldDB" id="A0A150GQF8"/>
<dbReference type="InterPro" id="IPR001283">
    <property type="entry name" value="CRISP-related"/>
</dbReference>
<feature type="signal peptide" evidence="1">
    <location>
        <begin position="1"/>
        <end position="30"/>
    </location>
</feature>
<organism evidence="3 4">
    <name type="scientific">Gonium pectorale</name>
    <name type="common">Green alga</name>
    <dbReference type="NCBI Taxonomy" id="33097"/>
    <lineage>
        <taxon>Eukaryota</taxon>
        <taxon>Viridiplantae</taxon>
        <taxon>Chlorophyta</taxon>
        <taxon>core chlorophytes</taxon>
        <taxon>Chlorophyceae</taxon>
        <taxon>CS clade</taxon>
        <taxon>Chlamydomonadales</taxon>
        <taxon>Volvocaceae</taxon>
        <taxon>Gonium</taxon>
    </lineage>
</organism>
<feature type="domain" description="SCP" evidence="2">
    <location>
        <begin position="37"/>
        <end position="180"/>
    </location>
</feature>
<evidence type="ECO:0000313" key="4">
    <source>
        <dbReference type="Proteomes" id="UP000075714"/>
    </source>
</evidence>
<dbReference type="Gene3D" id="3.40.33.10">
    <property type="entry name" value="CAP"/>
    <property type="match status" value="1"/>
</dbReference>
<feature type="chain" id="PRO_5007562198" description="SCP domain-containing protein" evidence="1">
    <location>
        <begin position="31"/>
        <end position="182"/>
    </location>
</feature>
<dbReference type="OrthoDB" id="337038at2759"/>
<keyword evidence="1" id="KW-0732">Signal</keyword>
<keyword evidence="4" id="KW-1185">Reference proteome</keyword>
<evidence type="ECO:0000259" key="2">
    <source>
        <dbReference type="SMART" id="SM00198"/>
    </source>
</evidence>
<protein>
    <recommendedName>
        <fullName evidence="2">SCP domain-containing protein</fullName>
    </recommendedName>
</protein>
<reference evidence="4" key="1">
    <citation type="journal article" date="2016" name="Nat. Commun.">
        <title>The Gonium pectorale genome demonstrates co-option of cell cycle regulation during the evolution of multicellularity.</title>
        <authorList>
            <person name="Hanschen E.R."/>
            <person name="Marriage T.N."/>
            <person name="Ferris P.J."/>
            <person name="Hamaji T."/>
            <person name="Toyoda A."/>
            <person name="Fujiyama A."/>
            <person name="Neme R."/>
            <person name="Noguchi H."/>
            <person name="Minakuchi Y."/>
            <person name="Suzuki M."/>
            <person name="Kawai-Toyooka H."/>
            <person name="Smith D.R."/>
            <person name="Sparks H."/>
            <person name="Anderson J."/>
            <person name="Bakaric R."/>
            <person name="Luria V."/>
            <person name="Karger A."/>
            <person name="Kirschner M.W."/>
            <person name="Durand P.M."/>
            <person name="Michod R.E."/>
            <person name="Nozaki H."/>
            <person name="Olson B.J."/>
        </authorList>
    </citation>
    <scope>NUCLEOTIDE SEQUENCE [LARGE SCALE GENOMIC DNA]</scope>
    <source>
        <strain evidence="4">NIES-2863</strain>
    </source>
</reference>